<dbReference type="InterPro" id="IPR027417">
    <property type="entry name" value="P-loop_NTPase"/>
</dbReference>
<dbReference type="AlphaFoldDB" id="A0A443RPF0"/>
<dbReference type="GO" id="GO:0016887">
    <property type="term" value="F:ATP hydrolysis activity"/>
    <property type="evidence" value="ECO:0007669"/>
    <property type="project" value="InterPro"/>
</dbReference>
<dbReference type="Proteomes" id="UP000285301">
    <property type="component" value="Unassembled WGS sequence"/>
</dbReference>
<evidence type="ECO:0000313" key="6">
    <source>
        <dbReference type="Proteomes" id="UP000285301"/>
    </source>
</evidence>
<dbReference type="PROSITE" id="PS50893">
    <property type="entry name" value="ABC_TRANSPORTER_2"/>
    <property type="match status" value="2"/>
</dbReference>
<dbReference type="GO" id="GO:0005319">
    <property type="term" value="F:lipid transporter activity"/>
    <property type="evidence" value="ECO:0007669"/>
    <property type="project" value="TreeGrafter"/>
</dbReference>
<feature type="domain" description="ABC transporter" evidence="4">
    <location>
        <begin position="742"/>
        <end position="973"/>
    </location>
</feature>
<keyword evidence="3" id="KW-0472">Membrane</keyword>
<evidence type="ECO:0000256" key="2">
    <source>
        <dbReference type="ARBA" id="ARBA00022840"/>
    </source>
</evidence>
<dbReference type="InterPro" id="IPR056264">
    <property type="entry name" value="R2_ABCA1-4-like"/>
</dbReference>
<keyword evidence="3" id="KW-1133">Transmembrane helix</keyword>
<dbReference type="PANTHER" id="PTHR19229:SF250">
    <property type="entry name" value="ABC TRANSPORTER DOMAIN-CONTAINING PROTEIN-RELATED"/>
    <property type="match status" value="1"/>
</dbReference>
<proteinExistence type="predicted"/>
<dbReference type="FunFam" id="3.40.50.300:FF:000436">
    <property type="entry name" value="ATP binding cassette subfamily A member 9"/>
    <property type="match status" value="1"/>
</dbReference>
<protein>
    <submittedName>
        <fullName evidence="5">ATP-binding cassette sub-family A member 3-like protein</fullName>
    </submittedName>
</protein>
<dbReference type="FunFam" id="3.40.50.300:FF:002470">
    <property type="entry name" value="ABC transporter, putative"/>
    <property type="match status" value="1"/>
</dbReference>
<organism evidence="5 6">
    <name type="scientific">Dinothrombium tinctorium</name>
    <dbReference type="NCBI Taxonomy" id="1965070"/>
    <lineage>
        <taxon>Eukaryota</taxon>
        <taxon>Metazoa</taxon>
        <taxon>Ecdysozoa</taxon>
        <taxon>Arthropoda</taxon>
        <taxon>Chelicerata</taxon>
        <taxon>Arachnida</taxon>
        <taxon>Acari</taxon>
        <taxon>Acariformes</taxon>
        <taxon>Trombidiformes</taxon>
        <taxon>Prostigmata</taxon>
        <taxon>Anystina</taxon>
        <taxon>Parasitengona</taxon>
        <taxon>Trombidioidea</taxon>
        <taxon>Trombidiidae</taxon>
        <taxon>Dinothrombium</taxon>
    </lineage>
</organism>
<accession>A0A443RPF0</accession>
<reference evidence="5 6" key="1">
    <citation type="journal article" date="2018" name="Gigascience">
        <title>Genomes of trombidid mites reveal novel predicted allergens and laterally-transferred genes associated with secondary metabolism.</title>
        <authorList>
            <person name="Dong X."/>
            <person name="Chaisiri K."/>
            <person name="Xia D."/>
            <person name="Armstrong S.D."/>
            <person name="Fang Y."/>
            <person name="Donnelly M.J."/>
            <person name="Kadowaki T."/>
            <person name="McGarry J.W."/>
            <person name="Darby A.C."/>
            <person name="Makepeace B.L."/>
        </authorList>
    </citation>
    <scope>NUCLEOTIDE SEQUENCE [LARGE SCALE GENOMIC DNA]</scope>
    <source>
        <strain evidence="5">UoL-WK</strain>
    </source>
</reference>
<dbReference type="PANTHER" id="PTHR19229">
    <property type="entry name" value="ATP-BINDING CASSETTE TRANSPORTER SUBFAMILY A ABCA"/>
    <property type="match status" value="1"/>
</dbReference>
<dbReference type="InterPro" id="IPR026082">
    <property type="entry name" value="ABCA"/>
</dbReference>
<dbReference type="GO" id="GO:0016020">
    <property type="term" value="C:membrane"/>
    <property type="evidence" value="ECO:0007669"/>
    <property type="project" value="InterPro"/>
</dbReference>
<feature type="domain" description="ABC transporter" evidence="4">
    <location>
        <begin position="106"/>
        <end position="336"/>
    </location>
</feature>
<feature type="transmembrane region" description="Helical" evidence="3">
    <location>
        <begin position="36"/>
        <end position="60"/>
    </location>
</feature>
<evidence type="ECO:0000313" key="5">
    <source>
        <dbReference type="EMBL" id="RWS17143.1"/>
    </source>
</evidence>
<dbReference type="Pfam" id="PF00005">
    <property type="entry name" value="ABC_tran"/>
    <property type="match status" value="2"/>
</dbReference>
<dbReference type="Pfam" id="PF23321">
    <property type="entry name" value="R1_ABCA1"/>
    <property type="match status" value="1"/>
</dbReference>
<dbReference type="Gene3D" id="3.40.50.300">
    <property type="entry name" value="P-loop containing nucleotide triphosphate hydrolases"/>
    <property type="match status" value="2"/>
</dbReference>
<keyword evidence="6" id="KW-1185">Reference proteome</keyword>
<gene>
    <name evidence="5" type="ORF">B4U79_07421</name>
</gene>
<dbReference type="InterPro" id="IPR003593">
    <property type="entry name" value="AAA+_ATPase"/>
</dbReference>
<dbReference type="GO" id="GO:0005524">
    <property type="term" value="F:ATP binding"/>
    <property type="evidence" value="ECO:0007669"/>
    <property type="project" value="UniProtKB-KW"/>
</dbReference>
<name>A0A443RPF0_9ACAR</name>
<keyword evidence="3" id="KW-0812">Transmembrane</keyword>
<dbReference type="InterPro" id="IPR017871">
    <property type="entry name" value="ABC_transporter-like_CS"/>
</dbReference>
<evidence type="ECO:0000259" key="4">
    <source>
        <dbReference type="PROSITE" id="PS50893"/>
    </source>
</evidence>
<feature type="transmembrane region" description="Helical" evidence="3">
    <location>
        <begin position="460"/>
        <end position="484"/>
    </location>
</feature>
<dbReference type="InterPro" id="IPR003439">
    <property type="entry name" value="ABC_transporter-like_ATP-bd"/>
</dbReference>
<evidence type="ECO:0000256" key="3">
    <source>
        <dbReference type="SAM" id="Phobius"/>
    </source>
</evidence>
<evidence type="ECO:0000256" key="1">
    <source>
        <dbReference type="ARBA" id="ARBA00022741"/>
    </source>
</evidence>
<dbReference type="GO" id="GO:0140359">
    <property type="term" value="F:ABC-type transporter activity"/>
    <property type="evidence" value="ECO:0007669"/>
    <property type="project" value="InterPro"/>
</dbReference>
<dbReference type="EMBL" id="NCKU01000115">
    <property type="protein sequence ID" value="RWS17143.1"/>
    <property type="molecule type" value="Genomic_DNA"/>
</dbReference>
<keyword evidence="1" id="KW-0547">Nucleotide-binding</keyword>
<dbReference type="SMART" id="SM00382">
    <property type="entry name" value="AAA"/>
    <property type="match status" value="2"/>
</dbReference>
<comment type="caution">
    <text evidence="5">The sequence shown here is derived from an EMBL/GenBank/DDBJ whole genome shotgun (WGS) entry which is preliminary data.</text>
</comment>
<sequence length="1059" mass="120947">MIEGSAYEAGLDYYPNASKYTFYWSNIFNVPPDYQFLTPGMIIFAMILSVFVWLFILIYFNQTKHWKAKIIKRVLKSIGRLKESDECYAKDSQYFEPDPIHLKVGIVIRQLTKEYSSQKVAVKNINLNLYYGQITVLLGHNGAGKTTLMNMITGMCEATKGDVFINEFNIREQTKQALSTVGLCPQKSILWENLTVKEHFYIFGLLKRGSAKNIDLEIERLLALLNLSEQKDVIVNKLSGGMRRRVQLGIAIVGGCNILILDEPSSGLDVEARRMIWDLLLSIRKDYLIFMTTHHMEEADCLGDRIAIMLNSEIQCCGSSQFLKRIFDVGYRLRILKKQISEAKSTIDIFINDRLNKVKFENETSNELVYSFPQAESSKVANFFKELDDKSETLGIESYGINITSLDDVFLRSARLFKEPLSMEIDSSLAFKLSRRSDANSTARLIYTLLEKRFLINKRVWPLLILFLISSAFFTASSLGIIYYETDAKVAFSEEWRRKVDPSDMGYIDAIGFCSSKDAIKNKGLIANRTDEGKDIFCDNLVRTAKDFSLTVDKTYMDAFNYARHASKSDYFNFREKMIVGVSSQKVKDLNVVAHFNAKALHSLPITINLVFNTLFKMNTNNSDAQIETWLHPVHKTKAWLCNLISPESAFKVCCKEQCNECYTLGYNPFAFESWAVLADIWSLLFILVGTITAIIYLDRLSTIKEEEPRIPPINVEDTDVTDERERIDNIITENKVKEEAFVCDKLSKVFKNFTAVNRLSFVVHKDEVFGFLGANGAGKTTTFRMLVGDLLPSLGNAFISSFSLRKNLFQYRQQIGYSPQKDALIDHLTSREMLEFYANIRGVPKNELHSTVKQMLYLTDLEKYSDIVANNYSGGNKRKLSLAIAMIGCPAVILLDEPTSGVDPLARRKMWQAIEVYKKVCKGSVILSSHSMDECEALCNRIAILIKGRLQCIGSIQHLKSKFRQGFIVYMKTSKKTDSQMLQKYIKQKFINAFCKDMHPPHITFQIQELNVSLASIFEEMEQIKDLFQLEDYHITQTSLEQLFLSLSQGTYTTKSTK</sequence>
<dbReference type="PROSITE" id="PS00211">
    <property type="entry name" value="ABC_TRANSPORTER_1"/>
    <property type="match status" value="2"/>
</dbReference>
<dbReference type="CDD" id="cd03263">
    <property type="entry name" value="ABC_subfamily_A"/>
    <property type="match status" value="2"/>
</dbReference>
<keyword evidence="2 5" id="KW-0067">ATP-binding</keyword>
<dbReference type="SUPFAM" id="SSF52540">
    <property type="entry name" value="P-loop containing nucleoside triphosphate hydrolases"/>
    <property type="match status" value="2"/>
</dbReference>
<dbReference type="OrthoDB" id="10255969at2759"/>
<dbReference type="STRING" id="1965070.A0A443RPF0"/>